<dbReference type="AlphaFoldDB" id="A0A0S4PYT5"/>
<dbReference type="KEGG" id="hty:BN2458_PEG1487"/>
<dbReference type="PATRIC" id="fig|76936.10.peg.1450"/>
<gene>
    <name evidence="1" type="ORF">BN2458_PEG1487</name>
</gene>
<protein>
    <submittedName>
        <fullName evidence="1">Uncharacterized protein</fullName>
    </submittedName>
</protein>
<dbReference type="RefSeq" id="WP_334084508.1">
    <property type="nucleotide sequence ID" value="NZ_CAPSAE010000008.1"/>
</dbReference>
<evidence type="ECO:0000313" key="2">
    <source>
        <dbReference type="Proteomes" id="UP000064525"/>
    </source>
</evidence>
<organism evidence="1 2">
    <name type="scientific">Helicobacter typhlonius</name>
    <dbReference type="NCBI Taxonomy" id="76936"/>
    <lineage>
        <taxon>Bacteria</taxon>
        <taxon>Pseudomonadati</taxon>
        <taxon>Campylobacterota</taxon>
        <taxon>Epsilonproteobacteria</taxon>
        <taxon>Campylobacterales</taxon>
        <taxon>Helicobacteraceae</taxon>
        <taxon>Helicobacter</taxon>
    </lineage>
</organism>
<sequence>MENSLFNLTDIKTFQKIENLTSQLATHNINIYGDFRDSHNVRTSIFIKQLLQLPIH</sequence>
<accession>A0A0S4PYT5</accession>
<proteinExistence type="predicted"/>
<dbReference type="EMBL" id="LN907858">
    <property type="protein sequence ID" value="CUU40370.1"/>
    <property type="molecule type" value="Genomic_DNA"/>
</dbReference>
<reference evidence="2" key="1">
    <citation type="submission" date="2015-11" db="EMBL/GenBank/DDBJ databases">
        <authorList>
            <person name="Anvar S.Y."/>
        </authorList>
    </citation>
    <scope>NUCLEOTIDE SEQUENCE [LARGE SCALE GENOMIC DNA]</scope>
</reference>
<name>A0A0S4PYT5_9HELI</name>
<dbReference type="Proteomes" id="UP000064525">
    <property type="component" value="Chromosome I"/>
</dbReference>
<evidence type="ECO:0000313" key="1">
    <source>
        <dbReference type="EMBL" id="CUU40370.1"/>
    </source>
</evidence>